<gene>
    <name evidence="1" type="ORF">MCBB_1924</name>
</gene>
<proteinExistence type="predicted"/>
<dbReference type="Pfam" id="PF12900">
    <property type="entry name" value="Pyridox_ox_2"/>
    <property type="match status" value="1"/>
</dbReference>
<evidence type="ECO:0000313" key="2">
    <source>
        <dbReference type="Proteomes" id="UP000094707"/>
    </source>
</evidence>
<dbReference type="KEGG" id="mcub:MCBB_1924"/>
<keyword evidence="2" id="KW-1185">Reference proteome</keyword>
<dbReference type="STRING" id="118062.MCBB_1924"/>
<name>A0A1D3L4C6_9EURY</name>
<dbReference type="GeneID" id="30412762"/>
<dbReference type="OrthoDB" id="953at2157"/>
<organism evidence="1 2">
    <name type="scientific">Methanobacterium congolense</name>
    <dbReference type="NCBI Taxonomy" id="118062"/>
    <lineage>
        <taxon>Archaea</taxon>
        <taxon>Methanobacteriati</taxon>
        <taxon>Methanobacteriota</taxon>
        <taxon>Methanomada group</taxon>
        <taxon>Methanobacteria</taxon>
        <taxon>Methanobacteriales</taxon>
        <taxon>Methanobacteriaceae</taxon>
        <taxon>Methanobacterium</taxon>
    </lineage>
</organism>
<dbReference type="Proteomes" id="UP000094707">
    <property type="component" value="Chromosome I"/>
</dbReference>
<reference evidence="1 2" key="1">
    <citation type="submission" date="2016-08" db="EMBL/GenBank/DDBJ databases">
        <authorList>
            <person name="Seilhamer J.J."/>
        </authorList>
    </citation>
    <scope>NUCLEOTIDE SEQUENCE [LARGE SCALE GENOMIC DNA]</scope>
    <source>
        <strain evidence="1">Buetzberg</strain>
    </source>
</reference>
<accession>A0A1D3L4C6</accession>
<dbReference type="Gene3D" id="2.30.110.10">
    <property type="entry name" value="Electron Transport, Fmn-binding Protein, Chain A"/>
    <property type="match status" value="1"/>
</dbReference>
<evidence type="ECO:0000313" key="1">
    <source>
        <dbReference type="EMBL" id="SCG86472.1"/>
    </source>
</evidence>
<dbReference type="InterPro" id="IPR024747">
    <property type="entry name" value="Pyridox_Oxase-rel"/>
</dbReference>
<dbReference type="PATRIC" id="fig|129848.4.peg.1972"/>
<protein>
    <submittedName>
        <fullName evidence="1">Pyridoxamine 5'-phosphate oxidase-related FMN-binding protein</fullName>
    </submittedName>
</protein>
<dbReference type="InterPro" id="IPR012349">
    <property type="entry name" value="Split_barrel_FMN-bd"/>
</dbReference>
<dbReference type="AlphaFoldDB" id="A0A1D3L4C6"/>
<dbReference type="SUPFAM" id="SSF50475">
    <property type="entry name" value="FMN-binding split barrel"/>
    <property type="match status" value="1"/>
</dbReference>
<dbReference type="EMBL" id="LT607756">
    <property type="protein sequence ID" value="SCG86472.1"/>
    <property type="molecule type" value="Genomic_DNA"/>
</dbReference>
<sequence>MKIKKIPLMTRSEYDELIDECYVGRIAFKGKYPYIAPFIYVFDGDFIYFLSTRYGKKIELFRENPHVAVEIEKYSKDLSDYRFVTLQGTILEVDDVVQKRKVKEDFVELIHDKNLSNHVMAALGHSPDDPLEYLIEEDRSFVWKLVDVKSITGIKNRD</sequence>
<dbReference type="RefSeq" id="WP_071907533.1">
    <property type="nucleotide sequence ID" value="NZ_LT607756.1"/>
</dbReference>